<feature type="transmembrane region" description="Helical" evidence="5">
    <location>
        <begin position="535"/>
        <end position="556"/>
    </location>
</feature>
<keyword evidence="5" id="KW-0472">Membrane</keyword>
<evidence type="ECO:0000256" key="4">
    <source>
        <dbReference type="RuleBase" id="RU361153"/>
    </source>
</evidence>
<evidence type="ECO:0000313" key="7">
    <source>
        <dbReference type="EMBL" id="CAK0872424.1"/>
    </source>
</evidence>
<evidence type="ECO:0000256" key="1">
    <source>
        <dbReference type="ARBA" id="ARBA00005641"/>
    </source>
</evidence>
<dbReference type="PANTHER" id="PTHR34142:SF1">
    <property type="entry name" value="GLYCOSIDE HYDROLASE FAMILY 5 DOMAIN-CONTAINING PROTEIN"/>
    <property type="match status" value="1"/>
</dbReference>
<comment type="similarity">
    <text evidence="1 4">Belongs to the glycosyl hydrolase 5 (cellulase A) family.</text>
</comment>
<gene>
    <name evidence="7" type="ORF">PCOR1329_LOCUS57900</name>
</gene>
<dbReference type="Pfam" id="PF00150">
    <property type="entry name" value="Cellulase"/>
    <property type="match status" value="1"/>
</dbReference>
<organism evidence="7 8">
    <name type="scientific">Prorocentrum cordatum</name>
    <dbReference type="NCBI Taxonomy" id="2364126"/>
    <lineage>
        <taxon>Eukaryota</taxon>
        <taxon>Sar</taxon>
        <taxon>Alveolata</taxon>
        <taxon>Dinophyceae</taxon>
        <taxon>Prorocentrales</taxon>
        <taxon>Prorocentraceae</taxon>
        <taxon>Prorocentrum</taxon>
    </lineage>
</organism>
<keyword evidence="8" id="KW-1185">Reference proteome</keyword>
<dbReference type="SUPFAM" id="SSF51445">
    <property type="entry name" value="(Trans)glycosidases"/>
    <property type="match status" value="1"/>
</dbReference>
<keyword evidence="2 4" id="KW-0378">Hydrolase</keyword>
<dbReference type="PANTHER" id="PTHR34142">
    <property type="entry name" value="ENDO-BETA-1,4-GLUCANASE A"/>
    <property type="match status" value="1"/>
</dbReference>
<keyword evidence="3 4" id="KW-0326">Glycosidase</keyword>
<feature type="non-terminal residue" evidence="7">
    <location>
        <position position="1"/>
    </location>
</feature>
<dbReference type="Gene3D" id="3.20.20.80">
    <property type="entry name" value="Glycosidases"/>
    <property type="match status" value="1"/>
</dbReference>
<evidence type="ECO:0000256" key="5">
    <source>
        <dbReference type="SAM" id="Phobius"/>
    </source>
</evidence>
<reference evidence="7" key="1">
    <citation type="submission" date="2023-10" db="EMBL/GenBank/DDBJ databases">
        <authorList>
            <person name="Chen Y."/>
            <person name="Shah S."/>
            <person name="Dougan E. K."/>
            <person name="Thang M."/>
            <person name="Chan C."/>
        </authorList>
    </citation>
    <scope>NUCLEOTIDE SEQUENCE [LARGE SCALE GENOMIC DNA]</scope>
</reference>
<name>A0ABN9VK33_9DINO</name>
<proteinExistence type="inferred from homology"/>
<evidence type="ECO:0000259" key="6">
    <source>
        <dbReference type="Pfam" id="PF00150"/>
    </source>
</evidence>
<comment type="caution">
    <text evidence="7">The sequence shown here is derived from an EMBL/GenBank/DDBJ whole genome shotgun (WGS) entry which is preliminary data.</text>
</comment>
<feature type="domain" description="Glycoside hydrolase family 5" evidence="6">
    <location>
        <begin position="213"/>
        <end position="454"/>
    </location>
</feature>
<sequence>TTLAAQSLFLTEPLLRCRCGAWQQGQTATLDLSIGAMAPGRTVAAASAATALTLRVRTAMAAGDAGGFCCWAADDLTDFCGTCLPMAVAGPTSYCSKSQAACGSCGSATWCEESTSRDQKAVAGTELLLSFDGTQALAEGGVIGLRVGGKTYNVTVVDSSFEAFPTPAPTPAPTAAAPAPTPAAAPVTGTLVPNVEAVKQHGRLRVQGNKIVGEHGLPVRLRGMSMFWSQWMGQYWNPDTIRWLKEDWHVSFIRAAMGVEQGGYLENPGEEKAKLQAVVDACIDAGIYVVIDWHAYHGEDHVEEAKAFFGEMAQMYGDKPHVLFETYNEPQQVDWSGVIKPYHEQVVPVIREHSDNIIILGTRTWSQEVDVASQDPVQGDNLAYTVHFYAASMGADLRGKVSTALANGAAIFATEWGTCEYTGDGRLDLEEAQAWQDFMEENHISDSNWAVSNKEESCSALRGGAGGSGGWSEGDLSESGKWVRNSIREYNSDEPLASVGAASQVASGGQLEKIVMKKHSMMRGPVRASSGSSSGWLPATGAAVAACAVGALALAARAARTRHRAGLARFLAVDGQPMDIPSGSEALPQPE</sequence>
<dbReference type="EMBL" id="CAUYUJ010017170">
    <property type="protein sequence ID" value="CAK0872424.1"/>
    <property type="molecule type" value="Genomic_DNA"/>
</dbReference>
<dbReference type="InterPro" id="IPR017853">
    <property type="entry name" value="GH"/>
</dbReference>
<accession>A0ABN9VK33</accession>
<keyword evidence="5" id="KW-0812">Transmembrane</keyword>
<evidence type="ECO:0000313" key="8">
    <source>
        <dbReference type="Proteomes" id="UP001189429"/>
    </source>
</evidence>
<keyword evidence="5" id="KW-1133">Transmembrane helix</keyword>
<evidence type="ECO:0000256" key="3">
    <source>
        <dbReference type="ARBA" id="ARBA00023295"/>
    </source>
</evidence>
<dbReference type="InterPro" id="IPR001547">
    <property type="entry name" value="Glyco_hydro_5"/>
</dbReference>
<evidence type="ECO:0000256" key="2">
    <source>
        <dbReference type="ARBA" id="ARBA00022801"/>
    </source>
</evidence>
<protein>
    <recommendedName>
        <fullName evidence="6">Glycoside hydrolase family 5 domain-containing protein</fullName>
    </recommendedName>
</protein>
<dbReference type="Proteomes" id="UP001189429">
    <property type="component" value="Unassembled WGS sequence"/>
</dbReference>